<evidence type="ECO:0000313" key="9">
    <source>
        <dbReference type="Proteomes" id="UP001346149"/>
    </source>
</evidence>
<proteinExistence type="predicted"/>
<dbReference type="Gene3D" id="3.30.40.10">
    <property type="entry name" value="Zinc/RING finger domain, C3HC4 (zinc finger)"/>
    <property type="match status" value="1"/>
</dbReference>
<feature type="region of interest" description="Disordered" evidence="6">
    <location>
        <begin position="354"/>
        <end position="374"/>
    </location>
</feature>
<dbReference type="InterPro" id="IPR013083">
    <property type="entry name" value="Znf_RING/FYVE/PHD"/>
</dbReference>
<feature type="region of interest" description="Disordered" evidence="6">
    <location>
        <begin position="48"/>
        <end position="74"/>
    </location>
</feature>
<dbReference type="PANTHER" id="PTHR33304">
    <property type="match status" value="1"/>
</dbReference>
<comment type="caution">
    <text evidence="8">The sequence shown here is derived from an EMBL/GenBank/DDBJ whole genome shotgun (WGS) entry which is preliminary data.</text>
</comment>
<feature type="domain" description="Zinc finger PHD-type" evidence="7">
    <location>
        <begin position="285"/>
        <end position="332"/>
    </location>
</feature>
<name>A0AAN7MFQ6_TRANT</name>
<dbReference type="InterPro" id="IPR001965">
    <property type="entry name" value="Znf_PHD"/>
</dbReference>
<evidence type="ECO:0000313" key="8">
    <source>
        <dbReference type="EMBL" id="KAK4796270.1"/>
    </source>
</evidence>
<dbReference type="InterPro" id="IPR011011">
    <property type="entry name" value="Znf_FYVE_PHD"/>
</dbReference>
<dbReference type="InterPro" id="IPR056280">
    <property type="entry name" value="AIPP2-like_SPOC"/>
</dbReference>
<feature type="compositionally biased region" description="Polar residues" evidence="6">
    <location>
        <begin position="358"/>
        <end position="369"/>
    </location>
</feature>
<dbReference type="Proteomes" id="UP001346149">
    <property type="component" value="Unassembled WGS sequence"/>
</dbReference>
<dbReference type="SUPFAM" id="SSF57903">
    <property type="entry name" value="FYVE/PHD zinc finger"/>
    <property type="match status" value="1"/>
</dbReference>
<evidence type="ECO:0000256" key="3">
    <source>
        <dbReference type="ARBA" id="ARBA00022833"/>
    </source>
</evidence>
<dbReference type="AlphaFoldDB" id="A0AAN7MFQ6"/>
<feature type="compositionally biased region" description="Polar residues" evidence="6">
    <location>
        <begin position="176"/>
        <end position="185"/>
    </location>
</feature>
<evidence type="ECO:0000256" key="4">
    <source>
        <dbReference type="ARBA" id="ARBA00023015"/>
    </source>
</evidence>
<keyword evidence="2" id="KW-0863">Zinc-finger</keyword>
<evidence type="ECO:0000259" key="7">
    <source>
        <dbReference type="SMART" id="SM00249"/>
    </source>
</evidence>
<feature type="compositionally biased region" description="Low complexity" evidence="6">
    <location>
        <begin position="147"/>
        <end position="162"/>
    </location>
</feature>
<protein>
    <recommendedName>
        <fullName evidence="7">Zinc finger PHD-type domain-containing protein</fullName>
    </recommendedName>
</protein>
<dbReference type="InterPro" id="IPR049914">
    <property type="entry name" value="PHD1-3/5-6"/>
</dbReference>
<evidence type="ECO:0000256" key="1">
    <source>
        <dbReference type="ARBA" id="ARBA00022723"/>
    </source>
</evidence>
<evidence type="ECO:0000256" key="2">
    <source>
        <dbReference type="ARBA" id="ARBA00022771"/>
    </source>
</evidence>
<dbReference type="SMART" id="SM00249">
    <property type="entry name" value="PHD"/>
    <property type="match status" value="1"/>
</dbReference>
<keyword evidence="9" id="KW-1185">Reference proteome</keyword>
<keyword evidence="5" id="KW-0804">Transcription</keyword>
<feature type="compositionally biased region" description="Basic and acidic residues" evidence="6">
    <location>
        <begin position="587"/>
        <end position="602"/>
    </location>
</feature>
<accession>A0AAN7MFQ6</accession>
<organism evidence="8 9">
    <name type="scientific">Trapa natans</name>
    <name type="common">Water chestnut</name>
    <dbReference type="NCBI Taxonomy" id="22666"/>
    <lineage>
        <taxon>Eukaryota</taxon>
        <taxon>Viridiplantae</taxon>
        <taxon>Streptophyta</taxon>
        <taxon>Embryophyta</taxon>
        <taxon>Tracheophyta</taxon>
        <taxon>Spermatophyta</taxon>
        <taxon>Magnoliopsida</taxon>
        <taxon>eudicotyledons</taxon>
        <taxon>Gunneridae</taxon>
        <taxon>Pentapetalae</taxon>
        <taxon>rosids</taxon>
        <taxon>malvids</taxon>
        <taxon>Myrtales</taxon>
        <taxon>Lythraceae</taxon>
        <taxon>Trapa</taxon>
    </lineage>
</organism>
<feature type="region of interest" description="Disordered" evidence="6">
    <location>
        <begin position="138"/>
        <end position="215"/>
    </location>
</feature>
<dbReference type="GO" id="GO:0140566">
    <property type="term" value="F:histone reader activity"/>
    <property type="evidence" value="ECO:0007669"/>
    <property type="project" value="InterPro"/>
</dbReference>
<dbReference type="GO" id="GO:0008270">
    <property type="term" value="F:zinc ion binding"/>
    <property type="evidence" value="ECO:0007669"/>
    <property type="project" value="UniProtKB-KW"/>
</dbReference>
<reference evidence="8 9" key="1">
    <citation type="journal article" date="2023" name="Hortic Res">
        <title>Pangenome of water caltrop reveals structural variations and asymmetric subgenome divergence after allopolyploidization.</title>
        <authorList>
            <person name="Zhang X."/>
            <person name="Chen Y."/>
            <person name="Wang L."/>
            <person name="Yuan Y."/>
            <person name="Fang M."/>
            <person name="Shi L."/>
            <person name="Lu R."/>
            <person name="Comes H.P."/>
            <person name="Ma Y."/>
            <person name="Chen Y."/>
            <person name="Huang G."/>
            <person name="Zhou Y."/>
            <person name="Zheng Z."/>
            <person name="Qiu Y."/>
        </authorList>
    </citation>
    <scope>NUCLEOTIDE SEQUENCE [LARGE SCALE GENOMIC DNA]</scope>
    <source>
        <strain evidence="8">F231</strain>
    </source>
</reference>
<keyword evidence="1" id="KW-0479">Metal-binding</keyword>
<gene>
    <name evidence="8" type="ORF">SAY86_028596</name>
</gene>
<evidence type="ECO:0000256" key="6">
    <source>
        <dbReference type="SAM" id="MobiDB-lite"/>
    </source>
</evidence>
<feature type="compositionally biased region" description="Low complexity" evidence="6">
    <location>
        <begin position="193"/>
        <end position="209"/>
    </location>
</feature>
<feature type="region of interest" description="Disordered" evidence="6">
    <location>
        <begin position="585"/>
        <end position="616"/>
    </location>
</feature>
<dbReference type="Pfam" id="PF23121">
    <property type="entry name" value="SPOC_AIPP2"/>
    <property type="match status" value="1"/>
</dbReference>
<dbReference type="PANTHER" id="PTHR33304:SF9">
    <property type="entry name" value="RING_FYVE_PHD ZINC FINGER SUPERFAMILY PROTEIN"/>
    <property type="match status" value="1"/>
</dbReference>
<dbReference type="EMBL" id="JAXQNO010000006">
    <property type="protein sequence ID" value="KAK4796270.1"/>
    <property type="molecule type" value="Genomic_DNA"/>
</dbReference>
<feature type="compositionally biased region" description="Basic and acidic residues" evidence="6">
    <location>
        <begin position="49"/>
        <end position="69"/>
    </location>
</feature>
<keyword evidence="3" id="KW-0862">Zinc</keyword>
<keyword evidence="4" id="KW-0805">Transcription regulation</keyword>
<evidence type="ECO:0000256" key="5">
    <source>
        <dbReference type="ARBA" id="ARBA00023163"/>
    </source>
</evidence>
<dbReference type="GO" id="GO:0034244">
    <property type="term" value="P:negative regulation of transcription elongation by RNA polymerase II"/>
    <property type="evidence" value="ECO:0007669"/>
    <property type="project" value="InterPro"/>
</dbReference>
<feature type="region of interest" description="Disordered" evidence="6">
    <location>
        <begin position="518"/>
        <end position="546"/>
    </location>
</feature>
<sequence length="1002" mass="110735">MNPTVSSSYGPTDITKSDQANSIICMEKASTTCNVRVKRCSTLVNMCHDSSDEEQKQNSSHNRDSKERTPTQASAKITDLLCPLKTSSPSDIQCRNDETSNPVNDSLSKMHLQNSGAVEVLHSPADDTSCVNRHLEISNNDAERKNNGSGSSASINSFPSPGKTSNDLQNIHDKLSTNSEDSVNNHMERPMTISEPFPSKSSKSPPSIEHLPKEVSVCSNEKGELLSTTMPFRESSKISEHLDAKEGKEKILVSRDQFSIAELPLPSPSTDMIYRPELPDEDVRVCDICGDVGREYLLALCSRCNDGAEHIYCMRVKMDKVPVGDWICEDCRINQKSEKDIEKKVEEVDKLLKRAHSTKTSQSHGSLDPSNLKRLKVDSGASGFEKRASNSVSGSPKLPSKIPSVNLEAFPVSKKGILGAPGESWKGVHTQKIPFLCGSSSSPRNTSCGKVKPFHFSGSSRTAFSAGKSVLLKSNSFNIRDKRGKDCHLQQDSERSVKGVHNKILRRSLSVKDACTAFSDSDTSKDKKMSSPKSPLAKDQIGVRQREDQISHLKSLTKIDSLNADDKRSPQSVELLQKPLTVANCHSQEKTPGHTRLSDSSKLRKCPPQIPPKENGRIVKAESDCKDKELDANRSFKRHYLEGIIPQIDFIWKGSFEVSRSEDDTNLFPRIQAHKSNHASDKVDEVMAKSPQKIVLKEVPRLSMWPAQFKDSQAGEDNVALFFFAENHESYEAYNSLLMHVTVNDLALKGHLEGVELLVFSSKVLPPGSQRWNNLLYLWGIFRATRIISHENEKASESQLCSSGCNTICTPSLQSSNLLTLPPSGVVSEMPEQAVSSPGPKSSPLPVIDHQLGNSSKLSFLGEKRDSYKLNLEVSRETSTKYLPLGGSTNGALHDRKMKGILNEPCEPSYHLSKFLQVRPVFRPYDCASTSHSINIENQAIGIPRDDEQPIPQGVDLELSLGPPIYLSEKRKALNLSSEETLPMKRLHKDEDDLSLCLSLSL</sequence>